<proteinExistence type="predicted"/>
<accession>A0ABP1RIP1</accession>
<evidence type="ECO:0000313" key="2">
    <source>
        <dbReference type="EMBL" id="CAL8128871.1"/>
    </source>
</evidence>
<gene>
    <name evidence="2" type="ORF">ODALV1_LOCUS22633</name>
</gene>
<feature type="transmembrane region" description="Helical" evidence="1">
    <location>
        <begin position="57"/>
        <end position="75"/>
    </location>
</feature>
<keyword evidence="1" id="KW-1133">Transmembrane helix</keyword>
<protein>
    <recommendedName>
        <fullName evidence="4">Transmembrane protein</fullName>
    </recommendedName>
</protein>
<dbReference type="Proteomes" id="UP001642540">
    <property type="component" value="Unassembled WGS sequence"/>
</dbReference>
<keyword evidence="1" id="KW-0812">Transmembrane</keyword>
<feature type="transmembrane region" description="Helical" evidence="1">
    <location>
        <begin position="27"/>
        <end position="45"/>
    </location>
</feature>
<reference evidence="2 3" key="1">
    <citation type="submission" date="2024-08" db="EMBL/GenBank/DDBJ databases">
        <authorList>
            <person name="Cucini C."/>
            <person name="Frati F."/>
        </authorList>
    </citation>
    <scope>NUCLEOTIDE SEQUENCE [LARGE SCALE GENOMIC DNA]</scope>
</reference>
<evidence type="ECO:0008006" key="4">
    <source>
        <dbReference type="Google" id="ProtNLM"/>
    </source>
</evidence>
<evidence type="ECO:0000256" key="1">
    <source>
        <dbReference type="SAM" id="Phobius"/>
    </source>
</evidence>
<keyword evidence="1" id="KW-0472">Membrane</keyword>
<evidence type="ECO:0000313" key="3">
    <source>
        <dbReference type="Proteomes" id="UP001642540"/>
    </source>
</evidence>
<comment type="caution">
    <text evidence="2">The sequence shown here is derived from an EMBL/GenBank/DDBJ whole genome shotgun (WGS) entry which is preliminary data.</text>
</comment>
<organism evidence="2 3">
    <name type="scientific">Orchesella dallaii</name>
    <dbReference type="NCBI Taxonomy" id="48710"/>
    <lineage>
        <taxon>Eukaryota</taxon>
        <taxon>Metazoa</taxon>
        <taxon>Ecdysozoa</taxon>
        <taxon>Arthropoda</taxon>
        <taxon>Hexapoda</taxon>
        <taxon>Collembola</taxon>
        <taxon>Entomobryomorpha</taxon>
        <taxon>Entomobryoidea</taxon>
        <taxon>Orchesellidae</taxon>
        <taxon>Orchesellinae</taxon>
        <taxon>Orchesella</taxon>
    </lineage>
</organism>
<dbReference type="EMBL" id="CAXLJM020000075">
    <property type="protein sequence ID" value="CAL8128871.1"/>
    <property type="molecule type" value="Genomic_DNA"/>
</dbReference>
<name>A0ABP1RIP1_9HEXA</name>
<keyword evidence="3" id="KW-1185">Reference proteome</keyword>
<sequence length="212" mass="24220">MQSITQDTDSPSATIIINKFNYASTPIKTSFFSTIVGLGLGFLYLKQYQRKLSSKMGTSLKAFVLIFIFASGILLDQAEGQYSVMKACDILCGGGYDPYYGRANPRPPPRPRPRRPGPPNIFIPIRGQRLDACDILCGQGMGGRVDYPGYAPLDDYSYGYKNWEDDENRWNQAVDTYQRRKEWERINNQRLKNKMTKGFPNRFFPSARWVGR</sequence>